<reference key="1">
    <citation type="journal article" date="2007" name="Nature">
        <title>The medaka draft genome and insights into vertebrate genome evolution.</title>
        <authorList>
            <person name="Kasahara M."/>
            <person name="Naruse K."/>
            <person name="Sasaki S."/>
            <person name="Nakatani Y."/>
            <person name="Qu W."/>
            <person name="Ahsan B."/>
            <person name="Yamada T."/>
            <person name="Nagayasu Y."/>
            <person name="Doi K."/>
            <person name="Kasai Y."/>
            <person name="Jindo T."/>
            <person name="Kobayashi D."/>
            <person name="Shimada A."/>
            <person name="Toyoda A."/>
            <person name="Kuroki Y."/>
            <person name="Fujiyama A."/>
            <person name="Sasaki T."/>
            <person name="Shimizu A."/>
            <person name="Asakawa S."/>
            <person name="Shimizu N."/>
            <person name="Hashimoto S."/>
            <person name="Yang J."/>
            <person name="Lee Y."/>
            <person name="Matsushima K."/>
            <person name="Sugano S."/>
            <person name="Sakaizumi M."/>
            <person name="Narita T."/>
            <person name="Ohishi K."/>
            <person name="Haga S."/>
            <person name="Ohta F."/>
            <person name="Nomoto H."/>
            <person name="Nogata K."/>
            <person name="Morishita T."/>
            <person name="Endo T."/>
            <person name="Shin-I T."/>
            <person name="Takeda H."/>
            <person name="Morishita S."/>
            <person name="Kohara Y."/>
        </authorList>
    </citation>
    <scope>NUCLEOTIDE SEQUENCE [LARGE SCALE GENOMIC DNA]</scope>
    <source>
        <strain>Hd-rR</strain>
    </source>
</reference>
<dbReference type="InterPro" id="IPR029063">
    <property type="entry name" value="SAM-dependent_MTases_sf"/>
</dbReference>
<dbReference type="GO" id="GO:0008168">
    <property type="term" value="F:methyltransferase activity"/>
    <property type="evidence" value="ECO:0007669"/>
    <property type="project" value="UniProtKB-KW"/>
</dbReference>
<reference evidence="3" key="3">
    <citation type="submission" date="2025-08" db="UniProtKB">
        <authorList>
            <consortium name="Ensembl"/>
        </authorList>
    </citation>
    <scope>IDENTIFICATION</scope>
    <source>
        <strain evidence="3">HSOK</strain>
    </source>
</reference>
<evidence type="ECO:0000256" key="2">
    <source>
        <dbReference type="ARBA" id="ARBA00022679"/>
    </source>
</evidence>
<dbReference type="GO" id="GO:0032259">
    <property type="term" value="P:methylation"/>
    <property type="evidence" value="ECO:0007669"/>
    <property type="project" value="UniProtKB-KW"/>
</dbReference>
<organism evidence="3 4">
    <name type="scientific">Oryzias latipes</name>
    <name type="common">Japanese rice fish</name>
    <name type="synonym">Japanese killifish</name>
    <dbReference type="NCBI Taxonomy" id="8090"/>
    <lineage>
        <taxon>Eukaryota</taxon>
        <taxon>Metazoa</taxon>
        <taxon>Chordata</taxon>
        <taxon>Craniata</taxon>
        <taxon>Vertebrata</taxon>
        <taxon>Euteleostomi</taxon>
        <taxon>Actinopterygii</taxon>
        <taxon>Neopterygii</taxon>
        <taxon>Teleostei</taxon>
        <taxon>Neoteleostei</taxon>
        <taxon>Acanthomorphata</taxon>
        <taxon>Ovalentaria</taxon>
        <taxon>Atherinomorphae</taxon>
        <taxon>Beloniformes</taxon>
        <taxon>Adrianichthyidae</taxon>
        <taxon>Oryziinae</taxon>
        <taxon>Oryzias</taxon>
    </lineage>
</organism>
<keyword evidence="1" id="KW-0489">Methyltransferase</keyword>
<dbReference type="InterPro" id="IPR007213">
    <property type="entry name" value="Ppm1/Ppm2/Tcmp"/>
</dbReference>
<sequence>MVHGDSCLTSSVSLSITTVNRKWLRVQGTNDSSVLSKASAAAQGYFRDAFIQHFVCRAVRRSPLINRGYYVRWRAVDHCVRRFLQTTDCCPRRQILSLGAGFDSLFFRLHADALLDRTSVFELDFPDVAHRKASLIQSSEPLREGLDRCSPPHTGLLGFPLS</sequence>
<protein>
    <submittedName>
        <fullName evidence="3">Uncharacterized protein</fullName>
    </submittedName>
</protein>
<reference evidence="3 4" key="2">
    <citation type="submission" date="2017-04" db="EMBL/GenBank/DDBJ databases">
        <title>CpG methylation of centromeres and impact of large insertions on vertebrate speciation.</title>
        <authorList>
            <person name="Ichikawa K."/>
            <person name="Yoshimura J."/>
            <person name="Morishita S."/>
        </authorList>
    </citation>
    <scope>NUCLEOTIDE SEQUENCE</scope>
    <source>
        <strain evidence="3 4">HSOK</strain>
    </source>
</reference>
<dbReference type="PANTHER" id="PTHR46529:SF1">
    <property type="entry name" value="TRNA WYBUTOSINE-SYNTHESIZING PROTEIN 4"/>
    <property type="match status" value="1"/>
</dbReference>
<dbReference type="AlphaFoldDB" id="A0A3P9IS33"/>
<evidence type="ECO:0000313" key="4">
    <source>
        <dbReference type="Proteomes" id="UP000265200"/>
    </source>
</evidence>
<dbReference type="SUPFAM" id="SSF53335">
    <property type="entry name" value="S-adenosyl-L-methionine-dependent methyltransferases"/>
    <property type="match status" value="1"/>
</dbReference>
<dbReference type="Gene3D" id="3.40.50.150">
    <property type="entry name" value="Vaccinia Virus protein VP39"/>
    <property type="match status" value="1"/>
</dbReference>
<proteinExistence type="predicted"/>
<evidence type="ECO:0000313" key="3">
    <source>
        <dbReference type="Ensembl" id="ENSORLP00015022721.1"/>
    </source>
</evidence>
<reference evidence="3" key="4">
    <citation type="submission" date="2025-09" db="UniProtKB">
        <authorList>
            <consortium name="Ensembl"/>
        </authorList>
    </citation>
    <scope>IDENTIFICATION</scope>
    <source>
        <strain evidence="3">HSOK</strain>
    </source>
</reference>
<accession>A0A3P9IS33</accession>
<keyword evidence="2" id="KW-0808">Transferase</keyword>
<dbReference type="Pfam" id="PF04072">
    <property type="entry name" value="LCM"/>
    <property type="match status" value="1"/>
</dbReference>
<dbReference type="Ensembl" id="ENSORLT00015012308.1">
    <property type="protein sequence ID" value="ENSORLP00015022721.1"/>
    <property type="gene ID" value="ENSORLG00015002269.1"/>
</dbReference>
<name>A0A3P9IS33_ORYLA</name>
<dbReference type="PANTHER" id="PTHR46529">
    <property type="entry name" value="TRNA WYBUTOSINE-SYNTHESIZING PROTEIN 4"/>
    <property type="match status" value="1"/>
</dbReference>
<dbReference type="Proteomes" id="UP000265200">
    <property type="component" value="Chromosome 21"/>
</dbReference>
<evidence type="ECO:0000256" key="1">
    <source>
        <dbReference type="ARBA" id="ARBA00022603"/>
    </source>
</evidence>